<reference evidence="3 4" key="1">
    <citation type="journal article" date="2023" name="Life. Sci Alliance">
        <title>Evolutionary insights into 3D genome organization and epigenetic landscape of Vigna mungo.</title>
        <authorList>
            <person name="Junaid A."/>
            <person name="Singh B."/>
            <person name="Bhatia S."/>
        </authorList>
    </citation>
    <scope>NUCLEOTIDE SEQUENCE [LARGE SCALE GENOMIC DNA]</scope>
    <source>
        <strain evidence="3">Urdbean</strain>
    </source>
</reference>
<dbReference type="Proteomes" id="UP001374535">
    <property type="component" value="Chromosome 6"/>
</dbReference>
<name>A0AAQ3NBQ7_VIGMU</name>
<dbReference type="GO" id="GO:0006376">
    <property type="term" value="P:mRNA splice site recognition"/>
    <property type="evidence" value="ECO:0007669"/>
    <property type="project" value="InterPro"/>
</dbReference>
<comment type="similarity">
    <text evidence="1">Belongs to the Luc7 family.</text>
</comment>
<organism evidence="3 4">
    <name type="scientific">Vigna mungo</name>
    <name type="common">Black gram</name>
    <name type="synonym">Phaseolus mungo</name>
    <dbReference type="NCBI Taxonomy" id="3915"/>
    <lineage>
        <taxon>Eukaryota</taxon>
        <taxon>Viridiplantae</taxon>
        <taxon>Streptophyta</taxon>
        <taxon>Embryophyta</taxon>
        <taxon>Tracheophyta</taxon>
        <taxon>Spermatophyta</taxon>
        <taxon>Magnoliopsida</taxon>
        <taxon>eudicotyledons</taxon>
        <taxon>Gunneridae</taxon>
        <taxon>Pentapetalae</taxon>
        <taxon>rosids</taxon>
        <taxon>fabids</taxon>
        <taxon>Fabales</taxon>
        <taxon>Fabaceae</taxon>
        <taxon>Papilionoideae</taxon>
        <taxon>50 kb inversion clade</taxon>
        <taxon>NPAAA clade</taxon>
        <taxon>indigoferoid/millettioid clade</taxon>
        <taxon>Phaseoleae</taxon>
        <taxon>Vigna</taxon>
    </lineage>
</organism>
<dbReference type="GO" id="GO:0005685">
    <property type="term" value="C:U1 snRNP"/>
    <property type="evidence" value="ECO:0007669"/>
    <property type="project" value="InterPro"/>
</dbReference>
<proteinExistence type="inferred from homology"/>
<dbReference type="GO" id="GO:0003729">
    <property type="term" value="F:mRNA binding"/>
    <property type="evidence" value="ECO:0007669"/>
    <property type="project" value="InterPro"/>
</dbReference>
<dbReference type="Pfam" id="PF03194">
    <property type="entry name" value="LUC7"/>
    <property type="match status" value="4"/>
</dbReference>
<dbReference type="EMBL" id="CP144695">
    <property type="protein sequence ID" value="WVZ07140.1"/>
    <property type="molecule type" value="Genomic_DNA"/>
</dbReference>
<dbReference type="AlphaFoldDB" id="A0AAQ3NBQ7"/>
<gene>
    <name evidence="3" type="ORF">V8G54_020486</name>
</gene>
<accession>A0AAQ3NBQ7</accession>
<evidence type="ECO:0008006" key="5">
    <source>
        <dbReference type="Google" id="ProtNLM"/>
    </source>
</evidence>
<evidence type="ECO:0000313" key="3">
    <source>
        <dbReference type="EMBL" id="WVZ07140.1"/>
    </source>
</evidence>
<evidence type="ECO:0000256" key="1">
    <source>
        <dbReference type="ARBA" id="ARBA00005655"/>
    </source>
</evidence>
<evidence type="ECO:0000256" key="2">
    <source>
        <dbReference type="SAM" id="MobiDB-lite"/>
    </source>
</evidence>
<sequence>MDAIRKQLDVLMGANRNGDVREVNRKYYDRDVCRLYLVGLCPHELFQLTKMDMGPCPKVHSLQLRKEYPSRSLGLGLRCRRHLDAVAFLCLCYCCYLTVLRYEEAKAKGTDNYDRELEDVIDKLIGECDRKIGRALKRLEDEDAKAAIAISVSEVTQTPEVLELSKQIKEKLKEADQYDLEGKTDLKIRALEVVEELRTKRADKQSMLLLDAFNKDRASLPTPLPNPPPLAPLPVVAPDPRTQEMINEKLKKAEDLGEQGMVDEAQKALEEAEALKKLPARQEPVLDSSKYTAADVRITDQKLRVCDICGAFLSVYDSNTSLSPAGSCASFTRITFAAKECALICIIIYSDRRLADHFGGKLHLGYMQIREKLAELQEERNKSRKTDRHEDRRSKERSRDRDRESSRDRERGDSRERGRDHDRRSRDRDRHYDRDRGHERDRDRDSDRTRSYESRSRRRSRSRSRERSRDYDRHRYQAALTNSFILYSVCLTVRSNCFGSHMNDTSGPLI</sequence>
<feature type="region of interest" description="Disordered" evidence="2">
    <location>
        <begin position="378"/>
        <end position="471"/>
    </location>
</feature>
<evidence type="ECO:0000313" key="4">
    <source>
        <dbReference type="Proteomes" id="UP001374535"/>
    </source>
</evidence>
<dbReference type="InterPro" id="IPR004882">
    <property type="entry name" value="Luc7-rel"/>
</dbReference>
<dbReference type="PANTHER" id="PTHR12375">
    <property type="entry name" value="RNA-BINDING PROTEIN LUC7-RELATED"/>
    <property type="match status" value="1"/>
</dbReference>
<keyword evidence="4" id="KW-1185">Reference proteome</keyword>
<feature type="compositionally biased region" description="Basic and acidic residues" evidence="2">
    <location>
        <begin position="387"/>
        <end position="455"/>
    </location>
</feature>
<protein>
    <recommendedName>
        <fullName evidence="5">RNA-binding protein Luc7-like 2</fullName>
    </recommendedName>
</protein>